<evidence type="ECO:0000313" key="1">
    <source>
        <dbReference type="EMBL" id="RYR56065.1"/>
    </source>
</evidence>
<sequence>MHLKMNHIKAPQSTLADRVRTSFKIFLFMVFKEHDNISVIQLPNSELYCRGKVGDPPKQASSIPILQ</sequence>
<comment type="caution">
    <text evidence="1">The sequence shown here is derived from an EMBL/GenBank/DDBJ whole genome shotgun (WGS) entry which is preliminary data.</text>
</comment>
<name>A0A445CYS5_ARAHY</name>
<gene>
    <name evidence="1" type="ORF">Ahy_A05g021872</name>
</gene>
<reference evidence="1 2" key="1">
    <citation type="submission" date="2019-01" db="EMBL/GenBank/DDBJ databases">
        <title>Sequencing of cultivated peanut Arachis hypogaea provides insights into genome evolution and oil improvement.</title>
        <authorList>
            <person name="Chen X."/>
        </authorList>
    </citation>
    <scope>NUCLEOTIDE SEQUENCE [LARGE SCALE GENOMIC DNA]</scope>
    <source>
        <strain evidence="2">cv. Fuhuasheng</strain>
        <tissue evidence="1">Leaves</tissue>
    </source>
</reference>
<keyword evidence="2" id="KW-1185">Reference proteome</keyword>
<dbReference type="AlphaFoldDB" id="A0A445CYS5"/>
<accession>A0A445CYS5</accession>
<evidence type="ECO:0000313" key="2">
    <source>
        <dbReference type="Proteomes" id="UP000289738"/>
    </source>
</evidence>
<dbReference type="EMBL" id="SDMP01000005">
    <property type="protein sequence ID" value="RYR56065.1"/>
    <property type="molecule type" value="Genomic_DNA"/>
</dbReference>
<proteinExistence type="predicted"/>
<dbReference type="Proteomes" id="UP000289738">
    <property type="component" value="Chromosome A05"/>
</dbReference>
<organism evidence="1 2">
    <name type="scientific">Arachis hypogaea</name>
    <name type="common">Peanut</name>
    <dbReference type="NCBI Taxonomy" id="3818"/>
    <lineage>
        <taxon>Eukaryota</taxon>
        <taxon>Viridiplantae</taxon>
        <taxon>Streptophyta</taxon>
        <taxon>Embryophyta</taxon>
        <taxon>Tracheophyta</taxon>
        <taxon>Spermatophyta</taxon>
        <taxon>Magnoliopsida</taxon>
        <taxon>eudicotyledons</taxon>
        <taxon>Gunneridae</taxon>
        <taxon>Pentapetalae</taxon>
        <taxon>rosids</taxon>
        <taxon>fabids</taxon>
        <taxon>Fabales</taxon>
        <taxon>Fabaceae</taxon>
        <taxon>Papilionoideae</taxon>
        <taxon>50 kb inversion clade</taxon>
        <taxon>dalbergioids sensu lato</taxon>
        <taxon>Dalbergieae</taxon>
        <taxon>Pterocarpus clade</taxon>
        <taxon>Arachis</taxon>
    </lineage>
</organism>
<protein>
    <submittedName>
        <fullName evidence="1">Uncharacterized protein</fullName>
    </submittedName>
</protein>